<dbReference type="Gene3D" id="3.40.50.1390">
    <property type="entry name" value="Resolvase, N-terminal catalytic domain"/>
    <property type="match status" value="1"/>
</dbReference>
<dbReference type="GO" id="GO:0003677">
    <property type="term" value="F:DNA binding"/>
    <property type="evidence" value="ECO:0007669"/>
    <property type="project" value="InterPro"/>
</dbReference>
<protein>
    <recommendedName>
        <fullName evidence="3">Resolvase, N terminal domain</fullName>
    </recommendedName>
</protein>
<accession>A0A1H4X338</accession>
<dbReference type="SUPFAM" id="SSF53041">
    <property type="entry name" value="Resolvase-like"/>
    <property type="match status" value="1"/>
</dbReference>
<proteinExistence type="predicted"/>
<dbReference type="EMBL" id="FNTH01000001">
    <property type="protein sequence ID" value="SEC99993.1"/>
    <property type="molecule type" value="Genomic_DNA"/>
</dbReference>
<reference evidence="1 2" key="1">
    <citation type="submission" date="2016-10" db="EMBL/GenBank/DDBJ databases">
        <authorList>
            <person name="de Groot N.N."/>
        </authorList>
    </citation>
    <scope>NUCLEOTIDE SEQUENCE [LARGE SCALE GENOMIC DNA]</scope>
    <source>
        <strain evidence="1 2">MT12</strain>
    </source>
</reference>
<evidence type="ECO:0008006" key="3">
    <source>
        <dbReference type="Google" id="ProtNLM"/>
    </source>
</evidence>
<name>A0A1H4X338_9BRAD</name>
<dbReference type="GO" id="GO:0000150">
    <property type="term" value="F:DNA strand exchange activity"/>
    <property type="evidence" value="ECO:0007669"/>
    <property type="project" value="InterPro"/>
</dbReference>
<evidence type="ECO:0000313" key="1">
    <source>
        <dbReference type="EMBL" id="SEC99993.1"/>
    </source>
</evidence>
<organism evidence="1 2">
    <name type="scientific">Bradyrhizobium erythrophlei</name>
    <dbReference type="NCBI Taxonomy" id="1437360"/>
    <lineage>
        <taxon>Bacteria</taxon>
        <taxon>Pseudomonadati</taxon>
        <taxon>Pseudomonadota</taxon>
        <taxon>Alphaproteobacteria</taxon>
        <taxon>Hyphomicrobiales</taxon>
        <taxon>Nitrobacteraceae</taxon>
        <taxon>Bradyrhizobium</taxon>
    </lineage>
</organism>
<gene>
    <name evidence="1" type="ORF">SAMN05444164_3357</name>
</gene>
<dbReference type="InterPro" id="IPR036162">
    <property type="entry name" value="Resolvase-like_N_sf"/>
</dbReference>
<evidence type="ECO:0000313" key="2">
    <source>
        <dbReference type="Proteomes" id="UP000198992"/>
    </source>
</evidence>
<sequence>MKVALYARYSSDNQRDASIADQFRVCRAYAEKQGGRSQNENPSH</sequence>
<dbReference type="RefSeq" id="WP_425304915.1">
    <property type="nucleotide sequence ID" value="NZ_FNTH01000001.1"/>
</dbReference>
<dbReference type="AlphaFoldDB" id="A0A1H4X338"/>
<dbReference type="Proteomes" id="UP000198992">
    <property type="component" value="Unassembled WGS sequence"/>
</dbReference>